<evidence type="ECO:0000313" key="2">
    <source>
        <dbReference type="Proteomes" id="UP000516412"/>
    </source>
</evidence>
<evidence type="ECO:0000313" key="1">
    <source>
        <dbReference type="EMBL" id="QNT58233.1"/>
    </source>
</evidence>
<dbReference type="AlphaFoldDB" id="A0A7H1M9B8"/>
<organism evidence="1 2">
    <name type="scientific">Neisseria musculi</name>
    <dbReference type="NCBI Taxonomy" id="1815583"/>
    <lineage>
        <taxon>Bacteria</taxon>
        <taxon>Pseudomonadati</taxon>
        <taxon>Pseudomonadota</taxon>
        <taxon>Betaproteobacteria</taxon>
        <taxon>Neisseriales</taxon>
        <taxon>Neisseriaceae</taxon>
        <taxon>Neisseria</taxon>
    </lineage>
</organism>
<proteinExistence type="predicted"/>
<dbReference type="Proteomes" id="UP000516412">
    <property type="component" value="Chromosome"/>
</dbReference>
<dbReference type="EMBL" id="CP060414">
    <property type="protein sequence ID" value="QNT58233.1"/>
    <property type="molecule type" value="Genomic_DNA"/>
</dbReference>
<dbReference type="KEGG" id="nmus:H7A79_0760"/>
<protein>
    <submittedName>
        <fullName evidence="1">Uncharacterized protein</fullName>
    </submittedName>
</protein>
<sequence length="123" mass="13985">MFHHLNALLHQHSAVLHANLGIDSIHLGDILTHRYNHHKSIVAHVGRNHLLLVCPKGRINRIRKTKAIRTYCRSTTDVHGRKNVRKALVLATNAIINDNRLMTLLGFRIADESYLAQIEHDAV</sequence>
<reference evidence="1" key="1">
    <citation type="submission" date="2024-06" db="EMBL/GenBank/DDBJ databases">
        <title>Complete Genome Sequence of mouse commensal type strain Neisseria musculi.</title>
        <authorList>
            <person name="Thapa E."/>
            <person name="Aluvathingal J."/>
            <person name="Nadendla S."/>
            <person name="Mehta A."/>
            <person name="Tettelin H."/>
            <person name="Weyand N.J."/>
        </authorList>
    </citation>
    <scope>NUCLEOTIDE SEQUENCE</scope>
    <source>
        <strain evidence="1">NW831</strain>
    </source>
</reference>
<keyword evidence="2" id="KW-1185">Reference proteome</keyword>
<accession>A0A7H1M9B8</accession>
<gene>
    <name evidence="1" type="ORF">H7A79_0760</name>
</gene>
<name>A0A7H1M9B8_9NEIS</name>
<dbReference type="RefSeq" id="WP_187001144.1">
    <property type="nucleotide sequence ID" value="NZ_CP060414.2"/>
</dbReference>